<dbReference type="GO" id="GO:0005667">
    <property type="term" value="C:transcription regulator complex"/>
    <property type="evidence" value="ECO:0007669"/>
    <property type="project" value="TreeGrafter"/>
</dbReference>
<dbReference type="GO" id="GO:0000978">
    <property type="term" value="F:RNA polymerase II cis-regulatory region sequence-specific DNA binding"/>
    <property type="evidence" value="ECO:0007669"/>
    <property type="project" value="TreeGrafter"/>
</dbReference>
<accession>A0A7D9HFZ9</accession>
<evidence type="ECO:0000313" key="4">
    <source>
        <dbReference type="EMBL" id="CAB3981505.1"/>
    </source>
</evidence>
<dbReference type="GO" id="GO:0000981">
    <property type="term" value="F:DNA-binding transcription factor activity, RNA polymerase II-specific"/>
    <property type="evidence" value="ECO:0007669"/>
    <property type="project" value="TreeGrafter"/>
</dbReference>
<dbReference type="Proteomes" id="UP001152795">
    <property type="component" value="Unassembled WGS sequence"/>
</dbReference>
<keyword evidence="2 4" id="KW-0371">Homeobox</keyword>
<dbReference type="PANTHER" id="PTHR10390">
    <property type="entry name" value="HOMEOBOX PROTEIN SIX"/>
    <property type="match status" value="1"/>
</dbReference>
<gene>
    <name evidence="4" type="ORF">PACLA_8A079586</name>
</gene>
<proteinExistence type="predicted"/>
<evidence type="ECO:0000256" key="3">
    <source>
        <dbReference type="ARBA" id="ARBA00023242"/>
    </source>
</evidence>
<name>A0A7D9HFZ9_PARCT</name>
<organism evidence="4 5">
    <name type="scientific">Paramuricea clavata</name>
    <name type="common">Red gorgonian</name>
    <name type="synonym">Violescent sea-whip</name>
    <dbReference type="NCBI Taxonomy" id="317549"/>
    <lineage>
        <taxon>Eukaryota</taxon>
        <taxon>Metazoa</taxon>
        <taxon>Cnidaria</taxon>
        <taxon>Anthozoa</taxon>
        <taxon>Octocorallia</taxon>
        <taxon>Malacalcyonacea</taxon>
        <taxon>Plexauridae</taxon>
        <taxon>Paramuricea</taxon>
    </lineage>
</organism>
<keyword evidence="1 4" id="KW-0238">DNA-binding</keyword>
<dbReference type="AlphaFoldDB" id="A0A7D9HFZ9"/>
<sequence length="177" mass="20110">MNYNDALGVDPNANENRGSATMSFKPEQIACLCDALRQSGNMDQLSRFLWSLAPHDLLSGSESVLIARAAVAFHQGNYRELYAILESHNFDTTSHETLQELWYMAHYSEAAKLRGRALGAVDKYRIRKKYPLPRTIWDGDQTVYCFKEKSETRYEVLPEQSLPNAAGETRIGESDWT</sequence>
<evidence type="ECO:0000313" key="5">
    <source>
        <dbReference type="Proteomes" id="UP001152795"/>
    </source>
</evidence>
<dbReference type="GO" id="GO:0005634">
    <property type="term" value="C:nucleus"/>
    <property type="evidence" value="ECO:0007669"/>
    <property type="project" value="TreeGrafter"/>
</dbReference>
<evidence type="ECO:0000256" key="1">
    <source>
        <dbReference type="ARBA" id="ARBA00023125"/>
    </source>
</evidence>
<dbReference type="InterPro" id="IPR031701">
    <property type="entry name" value="SIX1_SD"/>
</dbReference>
<protein>
    <submittedName>
        <fullName evidence="4">Homeobox six1</fullName>
    </submittedName>
</protein>
<keyword evidence="3" id="KW-0539">Nucleus</keyword>
<dbReference type="PANTHER" id="PTHR10390:SF44">
    <property type="entry name" value="SIX HOMEOBOX 4"/>
    <property type="match status" value="1"/>
</dbReference>
<keyword evidence="5" id="KW-1185">Reference proteome</keyword>
<dbReference type="EMBL" id="CACRXK020000396">
    <property type="protein sequence ID" value="CAB3981505.1"/>
    <property type="molecule type" value="Genomic_DNA"/>
</dbReference>
<comment type="caution">
    <text evidence="4">The sequence shown here is derived from an EMBL/GenBank/DDBJ whole genome shotgun (WGS) entry which is preliminary data.</text>
</comment>
<dbReference type="Pfam" id="PF16878">
    <property type="entry name" value="SIX1_SD"/>
    <property type="match status" value="1"/>
</dbReference>
<dbReference type="OrthoDB" id="3501850at2759"/>
<reference evidence="4" key="1">
    <citation type="submission" date="2020-04" db="EMBL/GenBank/DDBJ databases">
        <authorList>
            <person name="Alioto T."/>
            <person name="Alioto T."/>
            <person name="Gomez Garrido J."/>
        </authorList>
    </citation>
    <scope>NUCLEOTIDE SEQUENCE</scope>
    <source>
        <strain evidence="4">A484AB</strain>
    </source>
</reference>
<evidence type="ECO:0000256" key="2">
    <source>
        <dbReference type="ARBA" id="ARBA00023155"/>
    </source>
</evidence>